<evidence type="ECO:0000313" key="2">
    <source>
        <dbReference type="EMBL" id="KAJ9656433.1"/>
    </source>
</evidence>
<evidence type="ECO:0000256" key="1">
    <source>
        <dbReference type="SAM" id="MobiDB-lite"/>
    </source>
</evidence>
<protein>
    <recommendedName>
        <fullName evidence="4">HMG box domain-containing protein</fullName>
    </recommendedName>
</protein>
<sequence>MAITRSGGTAQTHLEDFTNSKTTPTKQSRTATSKGSKSQAKASRPVANTSKPRASSPTPPKTSRKRKAPEDPADEPSSPPAKKPRITRPSRSQGPAQQEEKERDDKPVIINRAPVLQLWAASVTHLLHPSFAWSTCLSAGGAISSLCAISKGRSIGTIEPAKETEQKAEKRKRAKKEQEDMEEIEAMGFKLKVKDGLVVVGSDKKGRPGSEAQLKAKFGAEAYERTKTAFEEALEGWKGAEEELNKKAFGFYEQFRPEVSAGQKGWGRKGELDLQKVRKVAER</sequence>
<comment type="caution">
    <text evidence="2">The sequence shown here is derived from an EMBL/GenBank/DDBJ whole genome shotgun (WGS) entry which is preliminary data.</text>
</comment>
<feature type="compositionally biased region" description="Polar residues" evidence="1">
    <location>
        <begin position="19"/>
        <end position="56"/>
    </location>
</feature>
<evidence type="ECO:0000313" key="3">
    <source>
        <dbReference type="Proteomes" id="UP001172684"/>
    </source>
</evidence>
<feature type="region of interest" description="Disordered" evidence="1">
    <location>
        <begin position="161"/>
        <end position="181"/>
    </location>
</feature>
<name>A0ABQ9NIC9_9PEZI</name>
<evidence type="ECO:0008006" key="4">
    <source>
        <dbReference type="Google" id="ProtNLM"/>
    </source>
</evidence>
<proteinExistence type="predicted"/>
<dbReference type="Proteomes" id="UP001172684">
    <property type="component" value="Unassembled WGS sequence"/>
</dbReference>
<feature type="compositionally biased region" description="Polar residues" evidence="1">
    <location>
        <begin position="1"/>
        <end position="12"/>
    </location>
</feature>
<feature type="compositionally biased region" description="Basic and acidic residues" evidence="1">
    <location>
        <begin position="98"/>
        <end position="107"/>
    </location>
</feature>
<reference evidence="2" key="1">
    <citation type="submission" date="2022-10" db="EMBL/GenBank/DDBJ databases">
        <title>Culturing micro-colonial fungi from biological soil crusts in the Mojave desert and describing Neophaeococcomyces mojavensis, and introducing the new genera and species Taxawa tesnikishii.</title>
        <authorList>
            <person name="Kurbessoian T."/>
            <person name="Stajich J.E."/>
        </authorList>
    </citation>
    <scope>NUCLEOTIDE SEQUENCE</scope>
    <source>
        <strain evidence="2">TK_1</strain>
    </source>
</reference>
<organism evidence="2 3">
    <name type="scientific">Coniosporium apollinis</name>
    <dbReference type="NCBI Taxonomy" id="61459"/>
    <lineage>
        <taxon>Eukaryota</taxon>
        <taxon>Fungi</taxon>
        <taxon>Dikarya</taxon>
        <taxon>Ascomycota</taxon>
        <taxon>Pezizomycotina</taxon>
        <taxon>Dothideomycetes</taxon>
        <taxon>Dothideomycetes incertae sedis</taxon>
        <taxon>Coniosporium</taxon>
    </lineage>
</organism>
<keyword evidence="3" id="KW-1185">Reference proteome</keyword>
<dbReference type="EMBL" id="JAPDRL010000126">
    <property type="protein sequence ID" value="KAJ9656433.1"/>
    <property type="molecule type" value="Genomic_DNA"/>
</dbReference>
<feature type="region of interest" description="Disordered" evidence="1">
    <location>
        <begin position="1"/>
        <end position="108"/>
    </location>
</feature>
<accession>A0ABQ9NIC9</accession>
<gene>
    <name evidence="2" type="ORF">H2201_008553</name>
</gene>